<sequence length="256" mass="28024">MKAYTTAIQPEVIAREVTKKLANQRSAAHIFLVSAISINLRRLYQATTGPFELFEHIKTHFESNPMDNNATVIASSLCALKLTDESCIDTLSVELIDLVKCYRVSMKPPSFNPLDPSAISSVHYHNRIWNYYTLCAMSDTFIGDKELWEIVTNSDYARNTMRPGFNRTIFDKHGSASQKKRKCDYVARVLSNVLVMTAMIAIGLVATRALIATMDGDQVSLVVLEMASGTPIGATAVTKTATANAAKATGALIVGL</sequence>
<proteinExistence type="predicted"/>
<name>A0A418CV60_APHAT</name>
<keyword evidence="1" id="KW-0812">Transmembrane</keyword>
<feature type="transmembrane region" description="Helical" evidence="1">
    <location>
        <begin position="189"/>
        <end position="211"/>
    </location>
</feature>
<evidence type="ECO:0000313" key="2">
    <source>
        <dbReference type="EMBL" id="RHY85800.1"/>
    </source>
</evidence>
<dbReference type="EMBL" id="QUTG01005354">
    <property type="protein sequence ID" value="RHY85800.1"/>
    <property type="molecule type" value="Genomic_DNA"/>
</dbReference>
<keyword evidence="1" id="KW-0472">Membrane</keyword>
<dbReference type="Proteomes" id="UP000285712">
    <property type="component" value="Unassembled WGS sequence"/>
</dbReference>
<dbReference type="VEuPathDB" id="FungiDB:H257_05468"/>
<dbReference type="AlphaFoldDB" id="A0A418CV60"/>
<comment type="caution">
    <text evidence="2">The sequence shown here is derived from an EMBL/GenBank/DDBJ whole genome shotgun (WGS) entry which is preliminary data.</text>
</comment>
<accession>A0A418CV60</accession>
<keyword evidence="1" id="KW-1133">Transmembrane helix</keyword>
<reference evidence="2 3" key="1">
    <citation type="submission" date="2018-08" db="EMBL/GenBank/DDBJ databases">
        <title>Aphanomyces genome sequencing and annotation.</title>
        <authorList>
            <person name="Minardi D."/>
            <person name="Oidtmann B."/>
            <person name="Van Der Giezen M."/>
            <person name="Studholme D.J."/>
        </authorList>
    </citation>
    <scope>NUCLEOTIDE SEQUENCE [LARGE SCALE GENOMIC DNA]</scope>
    <source>
        <strain evidence="2 3">Sv</strain>
    </source>
</reference>
<evidence type="ECO:0000313" key="3">
    <source>
        <dbReference type="Proteomes" id="UP000285712"/>
    </source>
</evidence>
<evidence type="ECO:0000256" key="1">
    <source>
        <dbReference type="SAM" id="Phobius"/>
    </source>
</evidence>
<protein>
    <submittedName>
        <fullName evidence="2">Uncharacterized protein</fullName>
    </submittedName>
</protein>
<organism evidence="2 3">
    <name type="scientific">Aphanomyces astaci</name>
    <name type="common">Crayfish plague agent</name>
    <dbReference type="NCBI Taxonomy" id="112090"/>
    <lineage>
        <taxon>Eukaryota</taxon>
        <taxon>Sar</taxon>
        <taxon>Stramenopiles</taxon>
        <taxon>Oomycota</taxon>
        <taxon>Saprolegniomycetes</taxon>
        <taxon>Saprolegniales</taxon>
        <taxon>Verrucalvaceae</taxon>
        <taxon>Aphanomyces</taxon>
    </lineage>
</organism>
<gene>
    <name evidence="2" type="ORF">DYB35_013764</name>
</gene>